<proteinExistence type="predicted"/>
<accession>A0ACC1SJH0</accession>
<organism evidence="1 2">
    <name type="scientific">Phlebia brevispora</name>
    <dbReference type="NCBI Taxonomy" id="194682"/>
    <lineage>
        <taxon>Eukaryota</taxon>
        <taxon>Fungi</taxon>
        <taxon>Dikarya</taxon>
        <taxon>Basidiomycota</taxon>
        <taxon>Agaricomycotina</taxon>
        <taxon>Agaricomycetes</taxon>
        <taxon>Polyporales</taxon>
        <taxon>Meruliaceae</taxon>
        <taxon>Phlebia</taxon>
    </lineage>
</organism>
<keyword evidence="2" id="KW-1185">Reference proteome</keyword>
<evidence type="ECO:0000313" key="1">
    <source>
        <dbReference type="EMBL" id="KAJ3541000.1"/>
    </source>
</evidence>
<reference evidence="1" key="1">
    <citation type="submission" date="2022-07" db="EMBL/GenBank/DDBJ databases">
        <title>Genome Sequence of Phlebia brevispora.</title>
        <authorList>
            <person name="Buettner E."/>
        </authorList>
    </citation>
    <scope>NUCLEOTIDE SEQUENCE</scope>
    <source>
        <strain evidence="1">MPL23</strain>
    </source>
</reference>
<gene>
    <name evidence="1" type="ORF">NM688_g6146</name>
</gene>
<protein>
    <submittedName>
        <fullName evidence="1">Uncharacterized protein</fullName>
    </submittedName>
</protein>
<comment type="caution">
    <text evidence="1">The sequence shown here is derived from an EMBL/GenBank/DDBJ whole genome shotgun (WGS) entry which is preliminary data.</text>
</comment>
<dbReference type="Proteomes" id="UP001148662">
    <property type="component" value="Unassembled WGS sequence"/>
</dbReference>
<dbReference type="EMBL" id="JANHOG010001224">
    <property type="protein sequence ID" value="KAJ3541000.1"/>
    <property type="molecule type" value="Genomic_DNA"/>
</dbReference>
<sequence length="288" mass="32034">MNAQSTKSTGRYGRRNGLPEVVGAAVIAGDGVTSLVARTMDGSQRARYPPLNYEAYMRTYVVTDASAASSHQPNAPPLRVQIAHSFVHLSLVRRLRTFTRASTSREERTSPDITRHGRLVGNSGTVSKRLPEDRQHLVQECHRTAETSCQPPEGGTMRFSWETQNTRRDGQHVAAMLIRFQRGRASQPLVRFLKADKAKLVSHVSEVLDDANILLLPKPGLGEALLQLGDNLTSRFSWGNLNTVFSNSFHTDGTRAGFMNRLAEFRTDSEDTASLCRYPPTANPLYRR</sequence>
<name>A0ACC1SJH0_9APHY</name>
<evidence type="ECO:0000313" key="2">
    <source>
        <dbReference type="Proteomes" id="UP001148662"/>
    </source>
</evidence>